<evidence type="ECO:0000256" key="3">
    <source>
        <dbReference type="ARBA" id="ARBA00022960"/>
    </source>
</evidence>
<sequence length="235" mass="26798">MPKIFPALDPLIKSFFSPFLPSDSVVSEMTLREENREFRKQLSQSQFDQQELIRLQEEVNGLRAQLDLKGKLPYKTKVFPIYERHPIVWNYEFSVRADQARLLRANHGVLIGGYLAGRAKLENKNSLRIRTFLNHDEELAVNVKGSSWNGLLKGEYQERSKKTGRLICLVDYLPRDADIKPGMFLQSTGTLGIPKGILVAKVIETEKDEVVQRAIVELLAPIKEAEYISLISEGE</sequence>
<keyword evidence="7" id="KW-1185">Reference proteome</keyword>
<protein>
    <recommendedName>
        <fullName evidence="2">Cell shape-determining protein MreC</fullName>
    </recommendedName>
    <alternativeName>
        <fullName evidence="4">Cell shape protein MreC</fullName>
    </alternativeName>
</protein>
<dbReference type="RefSeq" id="WP_274150769.1">
    <property type="nucleotide sequence ID" value="NZ_CP117811.1"/>
</dbReference>
<dbReference type="Gene3D" id="2.40.10.350">
    <property type="entry name" value="Rod shape-determining protein MreC, domain 2"/>
    <property type="match status" value="1"/>
</dbReference>
<dbReference type="InterPro" id="IPR042177">
    <property type="entry name" value="Cell/Rod_1"/>
</dbReference>
<dbReference type="Pfam" id="PF04085">
    <property type="entry name" value="MreC"/>
    <property type="match status" value="1"/>
</dbReference>
<dbReference type="InterPro" id="IPR042175">
    <property type="entry name" value="Cell/Rod_MreC_2"/>
</dbReference>
<dbReference type="EMBL" id="CP117811">
    <property type="protein sequence ID" value="WDE96704.1"/>
    <property type="molecule type" value="Genomic_DNA"/>
</dbReference>
<evidence type="ECO:0000259" key="5">
    <source>
        <dbReference type="Pfam" id="PF04085"/>
    </source>
</evidence>
<name>A0ABY7VTR5_9BACT</name>
<evidence type="ECO:0000256" key="1">
    <source>
        <dbReference type="ARBA" id="ARBA00009369"/>
    </source>
</evidence>
<dbReference type="Proteomes" id="UP001214250">
    <property type="component" value="Chromosome 1"/>
</dbReference>
<evidence type="ECO:0000313" key="6">
    <source>
        <dbReference type="EMBL" id="WDE96704.1"/>
    </source>
</evidence>
<evidence type="ECO:0000313" key="7">
    <source>
        <dbReference type="Proteomes" id="UP001214250"/>
    </source>
</evidence>
<feature type="domain" description="Rod shape-determining protein MreC beta-barrel core" evidence="5">
    <location>
        <begin position="84"/>
        <end position="231"/>
    </location>
</feature>
<dbReference type="PANTHER" id="PTHR34138:SF1">
    <property type="entry name" value="CELL SHAPE-DETERMINING PROTEIN MREC"/>
    <property type="match status" value="1"/>
</dbReference>
<evidence type="ECO:0000256" key="2">
    <source>
        <dbReference type="ARBA" id="ARBA00013855"/>
    </source>
</evidence>
<reference evidence="6 7" key="1">
    <citation type="submission" date="2023-02" db="EMBL/GenBank/DDBJ databases">
        <title>Genome sequence of Lentisphaera profundi SAORIC-696.</title>
        <authorList>
            <person name="Kim e."/>
            <person name="Cho J.-C."/>
            <person name="Choi A."/>
            <person name="Kang I."/>
        </authorList>
    </citation>
    <scope>NUCLEOTIDE SEQUENCE [LARGE SCALE GENOMIC DNA]</scope>
    <source>
        <strain evidence="6 7">SAORIC-696</strain>
    </source>
</reference>
<dbReference type="InterPro" id="IPR055342">
    <property type="entry name" value="MreC_beta-barrel_core"/>
</dbReference>
<gene>
    <name evidence="6" type="ORF">PQO03_01825</name>
</gene>
<dbReference type="InterPro" id="IPR007221">
    <property type="entry name" value="MreC"/>
</dbReference>
<organism evidence="6 7">
    <name type="scientific">Lentisphaera profundi</name>
    <dbReference type="NCBI Taxonomy" id="1658616"/>
    <lineage>
        <taxon>Bacteria</taxon>
        <taxon>Pseudomonadati</taxon>
        <taxon>Lentisphaerota</taxon>
        <taxon>Lentisphaeria</taxon>
        <taxon>Lentisphaerales</taxon>
        <taxon>Lentisphaeraceae</taxon>
        <taxon>Lentisphaera</taxon>
    </lineage>
</organism>
<evidence type="ECO:0000256" key="4">
    <source>
        <dbReference type="ARBA" id="ARBA00032089"/>
    </source>
</evidence>
<dbReference type="PANTHER" id="PTHR34138">
    <property type="entry name" value="CELL SHAPE-DETERMINING PROTEIN MREC"/>
    <property type="match status" value="1"/>
</dbReference>
<keyword evidence="3" id="KW-0133">Cell shape</keyword>
<comment type="similarity">
    <text evidence="1">Belongs to the MreC family.</text>
</comment>
<dbReference type="Gene3D" id="2.40.10.340">
    <property type="entry name" value="Rod shape-determining protein MreC, domain 1"/>
    <property type="match status" value="1"/>
</dbReference>
<accession>A0ABY7VTR5</accession>
<proteinExistence type="inferred from homology"/>